<sequence length="179" mass="19692">MSRIGKRNILIPENIKIEIESNTVSVKGPKGTLSRTFSKSIKFIKVENFISVQRLDESLMSSQLHGLSRTLLANLIQGVSAGFEKKLELRGVGYRAQLDKTTLTLNVGYKHPVIIAAPEGIVLKVENNTNITISGINKELVGKVAAQIRAIKPPEPYKGKGIRYLNETVKQKVGKTGKK</sequence>
<dbReference type="GO" id="GO:0019843">
    <property type="term" value="F:rRNA binding"/>
    <property type="evidence" value="ECO:0007669"/>
    <property type="project" value="InterPro"/>
</dbReference>
<dbReference type="InterPro" id="IPR002358">
    <property type="entry name" value="Ribosomal_uL6_CS"/>
</dbReference>
<evidence type="ECO:0000259" key="5">
    <source>
        <dbReference type="Pfam" id="PF00347"/>
    </source>
</evidence>
<evidence type="ECO:0000256" key="3">
    <source>
        <dbReference type="ARBA" id="ARBA00023274"/>
    </source>
</evidence>
<accession>A0A3G1IVZ9</accession>
<dbReference type="SUPFAM" id="SSF56053">
    <property type="entry name" value="Ribosomal protein L6"/>
    <property type="match status" value="2"/>
</dbReference>
<dbReference type="InterPro" id="IPR020040">
    <property type="entry name" value="Ribosomal_uL6_a/b-dom"/>
</dbReference>
<evidence type="ECO:0000256" key="1">
    <source>
        <dbReference type="ARBA" id="ARBA00009356"/>
    </source>
</evidence>
<feature type="domain" description="Large ribosomal subunit protein uL6 alpha-beta" evidence="5">
    <location>
        <begin position="91"/>
        <end position="164"/>
    </location>
</feature>
<dbReference type="PANTHER" id="PTHR11655:SF14">
    <property type="entry name" value="LARGE RIBOSOMAL SUBUNIT PROTEIN UL6M"/>
    <property type="match status" value="1"/>
</dbReference>
<dbReference type="AlphaFoldDB" id="A0A3G1IVZ9"/>
<proteinExistence type="inferred from homology"/>
<dbReference type="InterPro" id="IPR000702">
    <property type="entry name" value="Ribosomal_uL6-like"/>
</dbReference>
<evidence type="ECO:0000256" key="4">
    <source>
        <dbReference type="RuleBase" id="RU003869"/>
    </source>
</evidence>
<dbReference type="RefSeq" id="YP_009546164.1">
    <property type="nucleotide sequence ID" value="NC_040153.1"/>
</dbReference>
<dbReference type="NCBIfam" id="TIGR03654">
    <property type="entry name" value="L6_bact"/>
    <property type="match status" value="1"/>
</dbReference>
<dbReference type="PRINTS" id="PR00059">
    <property type="entry name" value="RIBOSOMALL6"/>
</dbReference>
<gene>
    <name evidence="6" type="primary">rpl6</name>
</gene>
<geneLocation type="plastid" evidence="6"/>
<dbReference type="Gene3D" id="3.90.930.12">
    <property type="entry name" value="Ribosomal protein L6, alpha-beta domain"/>
    <property type="match status" value="2"/>
</dbReference>
<dbReference type="GeneID" id="38572629"/>
<comment type="similarity">
    <text evidence="1 4">Belongs to the universal ribosomal protein uL6 family.</text>
</comment>
<dbReference type="InterPro" id="IPR019906">
    <property type="entry name" value="Ribosomal_uL6_bac-type"/>
</dbReference>
<reference evidence="6" key="1">
    <citation type="submission" date="2017-05" db="EMBL/GenBank/DDBJ databases">
        <title>Plastid comparative genomics reveals ancient divergence between Glaucophyte genera.</title>
        <authorList>
            <person name="Figueroa-Martinez F.J."/>
            <person name="Jackson C."/>
            <person name="Reyes-Prieto A."/>
        </authorList>
    </citation>
    <scope>NUCLEOTIDE SEQUENCE</scope>
    <source>
        <strain evidence="6">SAG 46.84</strain>
    </source>
</reference>
<dbReference type="FunFam" id="3.90.930.12:FF:000001">
    <property type="entry name" value="50S ribosomal protein L6"/>
    <property type="match status" value="1"/>
</dbReference>
<name>A0A3G1IVZ9_9EUKA</name>
<dbReference type="InterPro" id="IPR036789">
    <property type="entry name" value="Ribosomal_uL6-like_a/b-dom_sf"/>
</dbReference>
<dbReference type="PANTHER" id="PTHR11655">
    <property type="entry name" value="60S/50S RIBOSOMAL PROTEIN L6/L9"/>
    <property type="match status" value="1"/>
</dbReference>
<feature type="domain" description="Large ribosomal subunit protein uL6 alpha-beta" evidence="5">
    <location>
        <begin position="11"/>
        <end position="82"/>
    </location>
</feature>
<dbReference type="GO" id="GO:0022625">
    <property type="term" value="C:cytosolic large ribosomal subunit"/>
    <property type="evidence" value="ECO:0007669"/>
    <property type="project" value="TreeGrafter"/>
</dbReference>
<dbReference type="GO" id="GO:0003735">
    <property type="term" value="F:structural constituent of ribosome"/>
    <property type="evidence" value="ECO:0007669"/>
    <property type="project" value="InterPro"/>
</dbReference>
<keyword evidence="2 4" id="KW-0689">Ribosomal protein</keyword>
<dbReference type="HAMAP" id="MF_01365_B">
    <property type="entry name" value="Ribosomal_uL6_B"/>
    <property type="match status" value="1"/>
</dbReference>
<protein>
    <submittedName>
        <fullName evidence="6">Ribosomal protein L6</fullName>
    </submittedName>
</protein>
<evidence type="ECO:0000256" key="2">
    <source>
        <dbReference type="ARBA" id="ARBA00022980"/>
    </source>
</evidence>
<dbReference type="Pfam" id="PF00347">
    <property type="entry name" value="Ribosomal_L6"/>
    <property type="match status" value="2"/>
</dbReference>
<dbReference type="PIRSF" id="PIRSF002162">
    <property type="entry name" value="Ribosomal_L6"/>
    <property type="match status" value="1"/>
</dbReference>
<keyword evidence="6" id="KW-0934">Plastid</keyword>
<keyword evidence="3 4" id="KW-0687">Ribonucleoprotein</keyword>
<organism evidence="6">
    <name type="scientific">Gloeochaete wittrockiana</name>
    <dbReference type="NCBI Taxonomy" id="38269"/>
    <lineage>
        <taxon>Eukaryota</taxon>
        <taxon>Glaucocystophyceae</taxon>
        <taxon>Gloeochaetales</taxon>
        <taxon>Gloeochaetaceae</taxon>
        <taxon>Gloeochaete</taxon>
    </lineage>
</organism>
<evidence type="ECO:0000313" key="6">
    <source>
        <dbReference type="EMBL" id="ASQ40225.1"/>
    </source>
</evidence>
<dbReference type="EMBL" id="MF167426">
    <property type="protein sequence ID" value="ASQ40225.1"/>
    <property type="molecule type" value="Genomic_DNA"/>
</dbReference>
<dbReference type="GO" id="GO:0002181">
    <property type="term" value="P:cytoplasmic translation"/>
    <property type="evidence" value="ECO:0007669"/>
    <property type="project" value="TreeGrafter"/>
</dbReference>
<dbReference type="PROSITE" id="PS00525">
    <property type="entry name" value="RIBOSOMAL_L6_1"/>
    <property type="match status" value="1"/>
</dbReference>